<reference evidence="2" key="1">
    <citation type="submission" date="2018-02" db="EMBL/GenBank/DDBJ databases">
        <title>Rhizophora mucronata_Transcriptome.</title>
        <authorList>
            <person name="Meera S.P."/>
            <person name="Sreeshan A."/>
            <person name="Augustine A."/>
        </authorList>
    </citation>
    <scope>NUCLEOTIDE SEQUENCE</scope>
    <source>
        <tissue evidence="2">Leaf</tissue>
    </source>
</reference>
<evidence type="ECO:0000256" key="1">
    <source>
        <dbReference type="SAM" id="MobiDB-lite"/>
    </source>
</evidence>
<dbReference type="AlphaFoldDB" id="A0A2P2QQM6"/>
<dbReference type="EMBL" id="GGEC01088751">
    <property type="protein sequence ID" value="MBX69235.1"/>
    <property type="molecule type" value="Transcribed_RNA"/>
</dbReference>
<feature type="region of interest" description="Disordered" evidence="1">
    <location>
        <begin position="1"/>
        <end position="26"/>
    </location>
</feature>
<proteinExistence type="predicted"/>
<protein>
    <submittedName>
        <fullName evidence="2">Uncharacterized protein</fullName>
    </submittedName>
</protein>
<name>A0A2P2QQM6_RHIMU</name>
<sequence>MHITKENTSNPGGEHYSSMCQYLNKK</sequence>
<feature type="compositionally biased region" description="Polar residues" evidence="1">
    <location>
        <begin position="1"/>
        <end position="11"/>
    </location>
</feature>
<accession>A0A2P2QQM6</accession>
<organism evidence="2">
    <name type="scientific">Rhizophora mucronata</name>
    <name type="common">Asiatic mangrove</name>
    <dbReference type="NCBI Taxonomy" id="61149"/>
    <lineage>
        <taxon>Eukaryota</taxon>
        <taxon>Viridiplantae</taxon>
        <taxon>Streptophyta</taxon>
        <taxon>Embryophyta</taxon>
        <taxon>Tracheophyta</taxon>
        <taxon>Spermatophyta</taxon>
        <taxon>Magnoliopsida</taxon>
        <taxon>eudicotyledons</taxon>
        <taxon>Gunneridae</taxon>
        <taxon>Pentapetalae</taxon>
        <taxon>rosids</taxon>
        <taxon>fabids</taxon>
        <taxon>Malpighiales</taxon>
        <taxon>Rhizophoraceae</taxon>
        <taxon>Rhizophora</taxon>
    </lineage>
</organism>
<evidence type="ECO:0000313" key="2">
    <source>
        <dbReference type="EMBL" id="MBX69235.1"/>
    </source>
</evidence>